<evidence type="ECO:0000313" key="4">
    <source>
        <dbReference type="EMBL" id="MBC3809579.1"/>
    </source>
</evidence>
<dbReference type="Gene3D" id="3.40.630.30">
    <property type="match status" value="1"/>
</dbReference>
<dbReference type="CDD" id="cd04301">
    <property type="entry name" value="NAT_SF"/>
    <property type="match status" value="1"/>
</dbReference>
<dbReference type="InterPro" id="IPR013653">
    <property type="entry name" value="GCN5-like_dom"/>
</dbReference>
<dbReference type="EMBL" id="JACOFW010000039">
    <property type="protein sequence ID" value="MBC3809579.1"/>
    <property type="molecule type" value="Genomic_DNA"/>
</dbReference>
<evidence type="ECO:0000313" key="5">
    <source>
        <dbReference type="Proteomes" id="UP000648257"/>
    </source>
</evidence>
<dbReference type="PROSITE" id="PS51186">
    <property type="entry name" value="GNAT"/>
    <property type="match status" value="1"/>
</dbReference>
<protein>
    <submittedName>
        <fullName evidence="4">GNAT family N-acetyltransferase</fullName>
    </submittedName>
</protein>
<gene>
    <name evidence="4" type="ORF">H8K52_19745</name>
</gene>
<dbReference type="PANTHER" id="PTHR43420:SF12">
    <property type="entry name" value="N-ACETYLTRANSFERASE DOMAIN-CONTAINING PROTEIN"/>
    <property type="match status" value="1"/>
</dbReference>
<evidence type="ECO:0000256" key="2">
    <source>
        <dbReference type="ARBA" id="ARBA00023315"/>
    </source>
</evidence>
<feature type="domain" description="N-acetyltransferase" evidence="3">
    <location>
        <begin position="101"/>
        <end position="229"/>
    </location>
</feature>
<comment type="caution">
    <text evidence="4">The sequence shown here is derived from an EMBL/GenBank/DDBJ whole genome shotgun (WGS) entry which is preliminary data.</text>
</comment>
<dbReference type="InterPro" id="IPR000182">
    <property type="entry name" value="GNAT_dom"/>
</dbReference>
<dbReference type="SUPFAM" id="SSF55729">
    <property type="entry name" value="Acyl-CoA N-acyltransferases (Nat)"/>
    <property type="match status" value="1"/>
</dbReference>
<accession>A0ABR6XBC7</accession>
<reference evidence="4 5" key="1">
    <citation type="submission" date="2020-08" db="EMBL/GenBank/DDBJ databases">
        <title>Novel species isolated from subtropical streams in China.</title>
        <authorList>
            <person name="Lu H."/>
        </authorList>
    </citation>
    <scope>NUCLEOTIDE SEQUENCE [LARGE SCALE GENOMIC DNA]</scope>
    <source>
        <strain evidence="4 5">KACC 16656</strain>
    </source>
</reference>
<organism evidence="4 5">
    <name type="scientific">Undibacterium seohonense</name>
    <dbReference type="NCBI Taxonomy" id="1344950"/>
    <lineage>
        <taxon>Bacteria</taxon>
        <taxon>Pseudomonadati</taxon>
        <taxon>Pseudomonadota</taxon>
        <taxon>Betaproteobacteria</taxon>
        <taxon>Burkholderiales</taxon>
        <taxon>Oxalobacteraceae</taxon>
        <taxon>Undibacterium</taxon>
    </lineage>
</organism>
<keyword evidence="5" id="KW-1185">Reference proteome</keyword>
<dbReference type="Pfam" id="PF08445">
    <property type="entry name" value="FR47"/>
    <property type="match status" value="1"/>
</dbReference>
<dbReference type="PANTHER" id="PTHR43420">
    <property type="entry name" value="ACETYLTRANSFERASE"/>
    <property type="match status" value="1"/>
</dbReference>
<evidence type="ECO:0000256" key="1">
    <source>
        <dbReference type="ARBA" id="ARBA00022679"/>
    </source>
</evidence>
<dbReference type="RefSeq" id="WP_186924635.1">
    <property type="nucleotide sequence ID" value="NZ_JACOFW010000039.1"/>
</dbReference>
<sequence length="229" mass="25614">MAHLLDNIFWHSLSGAQACFATGETNARRYAKGFSPILGFADAEHPDFDAITSYCEPGVNFYCAGWTGAMPAGWQLHAEITMYRMVWDGDMPPEDVDFKPRRLDADNLQDAQQAMALAQLTNPGPFGVRTIALGEYLGCFDDDRLIAMAGERSYAPPYREVSGVCTHPDFQGKGLAKRLMHQIIRRQLLAKEIPFLHVMTGNTAAHELYLRMGFRDYCETAVRVVGRCE</sequence>
<dbReference type="InterPro" id="IPR050680">
    <property type="entry name" value="YpeA/RimI_acetyltransf"/>
</dbReference>
<evidence type="ECO:0000259" key="3">
    <source>
        <dbReference type="PROSITE" id="PS51186"/>
    </source>
</evidence>
<keyword evidence="2" id="KW-0012">Acyltransferase</keyword>
<name>A0ABR6XBC7_9BURK</name>
<dbReference type="InterPro" id="IPR016181">
    <property type="entry name" value="Acyl_CoA_acyltransferase"/>
</dbReference>
<keyword evidence="1" id="KW-0808">Transferase</keyword>
<dbReference type="Proteomes" id="UP000648257">
    <property type="component" value="Unassembled WGS sequence"/>
</dbReference>
<proteinExistence type="predicted"/>